<dbReference type="SUPFAM" id="SSF109635">
    <property type="entry name" value="DnaK suppressor protein DksA, alpha-hairpin domain"/>
    <property type="match status" value="1"/>
</dbReference>
<dbReference type="PANTHER" id="PTHR33823">
    <property type="entry name" value="RNA POLYMERASE-BINDING TRANSCRIPTION FACTOR DKSA-RELATED"/>
    <property type="match status" value="1"/>
</dbReference>
<dbReference type="SUPFAM" id="SSF57716">
    <property type="entry name" value="Glucocorticoid receptor-like (DNA-binding domain)"/>
    <property type="match status" value="1"/>
</dbReference>
<dbReference type="RefSeq" id="WP_264894354.1">
    <property type="nucleotide sequence ID" value="NZ_CP110257.1"/>
</dbReference>
<name>A0ABY6MWK0_9BURK</name>
<dbReference type="InterPro" id="IPR000962">
    <property type="entry name" value="Znf_DskA_TraR"/>
</dbReference>
<dbReference type="Pfam" id="PF01258">
    <property type="entry name" value="zf-dskA_traR"/>
    <property type="match status" value="1"/>
</dbReference>
<evidence type="ECO:0000259" key="6">
    <source>
        <dbReference type="Pfam" id="PF01258"/>
    </source>
</evidence>
<dbReference type="PROSITE" id="PS51128">
    <property type="entry name" value="ZF_DKSA_2"/>
    <property type="match status" value="1"/>
</dbReference>
<keyword evidence="3" id="KW-0862">Zinc</keyword>
<evidence type="ECO:0000256" key="5">
    <source>
        <dbReference type="SAM" id="Coils"/>
    </source>
</evidence>
<feature type="zinc finger region" description="dksA C4-type" evidence="4">
    <location>
        <begin position="91"/>
        <end position="115"/>
    </location>
</feature>
<reference evidence="7" key="1">
    <citation type="submission" date="2022-10" db="EMBL/GenBank/DDBJ databases">
        <title>Complete genome sequence of Schlegelella aquatica LMG 23380.</title>
        <authorList>
            <person name="Musilova J."/>
            <person name="Kourilova X."/>
            <person name="Bezdicek M."/>
            <person name="Hermankova K."/>
            <person name="Obruca S."/>
            <person name="Sedlar K."/>
        </authorList>
    </citation>
    <scope>NUCLEOTIDE SEQUENCE</scope>
    <source>
        <strain evidence="7">LMG 23380</strain>
    </source>
</reference>
<proteinExistence type="predicted"/>
<evidence type="ECO:0000256" key="4">
    <source>
        <dbReference type="PROSITE-ProRule" id="PRU00510"/>
    </source>
</evidence>
<keyword evidence="5" id="KW-0175">Coiled coil</keyword>
<dbReference type="PANTHER" id="PTHR33823:SF4">
    <property type="entry name" value="GENERAL STRESS PROTEIN 16O"/>
    <property type="match status" value="1"/>
</dbReference>
<evidence type="ECO:0000313" key="7">
    <source>
        <dbReference type="EMBL" id="UZD56380.1"/>
    </source>
</evidence>
<accession>A0ABY6MWK0</accession>
<keyword evidence="1" id="KW-0479">Metal-binding</keyword>
<gene>
    <name evidence="7" type="ORF">OMP39_07405</name>
</gene>
<feature type="coiled-coil region" evidence="5">
    <location>
        <begin position="10"/>
        <end position="37"/>
    </location>
</feature>
<dbReference type="InterPro" id="IPR037187">
    <property type="entry name" value="DnaK_N"/>
</dbReference>
<keyword evidence="8" id="KW-1185">Reference proteome</keyword>
<dbReference type="EMBL" id="CP110257">
    <property type="protein sequence ID" value="UZD56380.1"/>
    <property type="molecule type" value="Genomic_DNA"/>
</dbReference>
<dbReference type="Gene3D" id="1.20.120.910">
    <property type="entry name" value="DksA, coiled-coil domain"/>
    <property type="match status" value="1"/>
</dbReference>
<evidence type="ECO:0000256" key="1">
    <source>
        <dbReference type="ARBA" id="ARBA00022723"/>
    </source>
</evidence>
<dbReference type="Proteomes" id="UP001163266">
    <property type="component" value="Chromosome"/>
</dbReference>
<organism evidence="7 8">
    <name type="scientific">Caldimonas aquatica</name>
    <dbReference type="NCBI Taxonomy" id="376175"/>
    <lineage>
        <taxon>Bacteria</taxon>
        <taxon>Pseudomonadati</taxon>
        <taxon>Pseudomonadota</taxon>
        <taxon>Betaproteobacteria</taxon>
        <taxon>Burkholderiales</taxon>
        <taxon>Sphaerotilaceae</taxon>
        <taxon>Caldimonas</taxon>
    </lineage>
</organism>
<keyword evidence="2" id="KW-0863">Zinc-finger</keyword>
<sequence>MSATLTATVLDELKRRLAERERMLRREIEEARAAREEGRTANIGVVADRGDEANQHLQAGIAHLERERDLQELADIDEARRRMAEGTYGECIDCGRDIALERLRVQPSSLRCIACQEAREKRGPQPLRDPLDR</sequence>
<feature type="domain" description="Zinc finger DksA/TraR C4-type" evidence="6">
    <location>
        <begin position="86"/>
        <end position="121"/>
    </location>
</feature>
<evidence type="ECO:0000256" key="3">
    <source>
        <dbReference type="ARBA" id="ARBA00022833"/>
    </source>
</evidence>
<evidence type="ECO:0000256" key="2">
    <source>
        <dbReference type="ARBA" id="ARBA00022771"/>
    </source>
</evidence>
<evidence type="ECO:0000313" key="8">
    <source>
        <dbReference type="Proteomes" id="UP001163266"/>
    </source>
</evidence>
<protein>
    <submittedName>
        <fullName evidence="7">TraR/DksA family transcriptional regulator</fullName>
    </submittedName>
</protein>